<dbReference type="SUPFAM" id="SSF161098">
    <property type="entry name" value="MetI-like"/>
    <property type="match status" value="1"/>
</dbReference>
<name>A0ABT9IUT0_9BACL</name>
<gene>
    <name evidence="9" type="ORF">Q5Y73_02900</name>
</gene>
<sequence>MKNKKVFKWFLYIVLIGYAALTFFPFLWANSASFKSYSEITGGGLNIFPESPTIAAYEKLFTIDEHFVRWIVNSLVICIVGTTLNVFLNSMAGYSLARLHFRGKNLVFYAILVSIMVPAQVLLIPNYLIVKSLGLLNTYSAVILPVAVNATFIFMMRQFYINFPRDVEEAAAIDGLGRLGIFFRISMPLAKPAIATQSVFVFLGFWNEFLKPKLYLADPAKYTLTVGIQTMMSRYSGITQWDEVMAASVISLIPILIIYVVLNKYFLQGIRMDGEK</sequence>
<evidence type="ECO:0000256" key="4">
    <source>
        <dbReference type="ARBA" id="ARBA00022692"/>
    </source>
</evidence>
<evidence type="ECO:0000256" key="1">
    <source>
        <dbReference type="ARBA" id="ARBA00004651"/>
    </source>
</evidence>
<reference evidence="9 10" key="1">
    <citation type="submission" date="2023-08" db="EMBL/GenBank/DDBJ databases">
        <authorList>
            <person name="Park J.-S."/>
        </authorList>
    </citation>
    <scope>NUCLEOTIDE SEQUENCE [LARGE SCALE GENOMIC DNA]</scope>
    <source>
        <strain evidence="9 10">2205SS18-9</strain>
    </source>
</reference>
<dbReference type="Gene3D" id="1.10.3720.10">
    <property type="entry name" value="MetI-like"/>
    <property type="match status" value="1"/>
</dbReference>
<protein>
    <submittedName>
        <fullName evidence="9">Carbohydrate ABC transporter permease</fullName>
    </submittedName>
</protein>
<dbReference type="Proteomes" id="UP001231941">
    <property type="component" value="Unassembled WGS sequence"/>
</dbReference>
<organism evidence="9 10">
    <name type="scientific">Chengkuizengella axinellae</name>
    <dbReference type="NCBI Taxonomy" id="3064388"/>
    <lineage>
        <taxon>Bacteria</taxon>
        <taxon>Bacillati</taxon>
        <taxon>Bacillota</taxon>
        <taxon>Bacilli</taxon>
        <taxon>Bacillales</taxon>
        <taxon>Paenibacillaceae</taxon>
        <taxon>Chengkuizengella</taxon>
    </lineage>
</organism>
<evidence type="ECO:0000313" key="9">
    <source>
        <dbReference type="EMBL" id="MDP5273043.1"/>
    </source>
</evidence>
<dbReference type="PANTHER" id="PTHR43744:SF8">
    <property type="entry name" value="SN-GLYCEROL-3-PHOSPHATE TRANSPORT SYSTEM PERMEASE PROTEIN UGPE"/>
    <property type="match status" value="1"/>
</dbReference>
<dbReference type="Pfam" id="PF00528">
    <property type="entry name" value="BPD_transp_1"/>
    <property type="match status" value="1"/>
</dbReference>
<feature type="transmembrane region" description="Helical" evidence="7">
    <location>
        <begin position="244"/>
        <end position="262"/>
    </location>
</feature>
<keyword evidence="10" id="KW-1185">Reference proteome</keyword>
<feature type="transmembrane region" description="Helical" evidence="7">
    <location>
        <begin position="9"/>
        <end position="28"/>
    </location>
</feature>
<dbReference type="InterPro" id="IPR000515">
    <property type="entry name" value="MetI-like"/>
</dbReference>
<comment type="subcellular location">
    <subcellularLocation>
        <location evidence="1 7">Cell membrane</location>
        <topology evidence="1 7">Multi-pass membrane protein</topology>
    </subcellularLocation>
</comment>
<evidence type="ECO:0000256" key="3">
    <source>
        <dbReference type="ARBA" id="ARBA00022475"/>
    </source>
</evidence>
<evidence type="ECO:0000256" key="5">
    <source>
        <dbReference type="ARBA" id="ARBA00022989"/>
    </source>
</evidence>
<dbReference type="PANTHER" id="PTHR43744">
    <property type="entry name" value="ABC TRANSPORTER PERMEASE PROTEIN MG189-RELATED-RELATED"/>
    <property type="match status" value="1"/>
</dbReference>
<dbReference type="PROSITE" id="PS50928">
    <property type="entry name" value="ABC_TM1"/>
    <property type="match status" value="1"/>
</dbReference>
<evidence type="ECO:0000256" key="7">
    <source>
        <dbReference type="RuleBase" id="RU363032"/>
    </source>
</evidence>
<feature type="transmembrane region" description="Helical" evidence="7">
    <location>
        <begin position="70"/>
        <end position="94"/>
    </location>
</feature>
<dbReference type="RefSeq" id="WP_305990336.1">
    <property type="nucleotide sequence ID" value="NZ_JAVAMP010000001.1"/>
</dbReference>
<dbReference type="CDD" id="cd06261">
    <property type="entry name" value="TM_PBP2"/>
    <property type="match status" value="1"/>
</dbReference>
<evidence type="ECO:0000256" key="2">
    <source>
        <dbReference type="ARBA" id="ARBA00022448"/>
    </source>
</evidence>
<dbReference type="InterPro" id="IPR035906">
    <property type="entry name" value="MetI-like_sf"/>
</dbReference>
<dbReference type="EMBL" id="JAVAMP010000001">
    <property type="protein sequence ID" value="MDP5273043.1"/>
    <property type="molecule type" value="Genomic_DNA"/>
</dbReference>
<comment type="caution">
    <text evidence="9">The sequence shown here is derived from an EMBL/GenBank/DDBJ whole genome shotgun (WGS) entry which is preliminary data.</text>
</comment>
<feature type="transmembrane region" description="Helical" evidence="7">
    <location>
        <begin position="136"/>
        <end position="155"/>
    </location>
</feature>
<keyword evidence="5 7" id="KW-1133">Transmembrane helix</keyword>
<evidence type="ECO:0000259" key="8">
    <source>
        <dbReference type="PROSITE" id="PS50928"/>
    </source>
</evidence>
<comment type="similarity">
    <text evidence="7">Belongs to the binding-protein-dependent transport system permease family.</text>
</comment>
<evidence type="ECO:0000256" key="6">
    <source>
        <dbReference type="ARBA" id="ARBA00023136"/>
    </source>
</evidence>
<feature type="transmembrane region" description="Helical" evidence="7">
    <location>
        <begin position="188"/>
        <end position="206"/>
    </location>
</feature>
<feature type="domain" description="ABC transmembrane type-1" evidence="8">
    <location>
        <begin position="71"/>
        <end position="262"/>
    </location>
</feature>
<evidence type="ECO:0000313" key="10">
    <source>
        <dbReference type="Proteomes" id="UP001231941"/>
    </source>
</evidence>
<keyword evidence="2 7" id="KW-0813">Transport</keyword>
<keyword evidence="4 7" id="KW-0812">Transmembrane</keyword>
<keyword evidence="6 7" id="KW-0472">Membrane</keyword>
<keyword evidence="3" id="KW-1003">Cell membrane</keyword>
<accession>A0ABT9IUT0</accession>
<feature type="transmembrane region" description="Helical" evidence="7">
    <location>
        <begin position="106"/>
        <end position="130"/>
    </location>
</feature>
<proteinExistence type="inferred from homology"/>